<evidence type="ECO:0000313" key="2">
    <source>
        <dbReference type="Proteomes" id="UP000325945"/>
    </source>
</evidence>
<dbReference type="Proteomes" id="UP000325945">
    <property type="component" value="Unassembled WGS sequence"/>
</dbReference>
<organism evidence="1 2">
    <name type="scientific">Aspergillus sergii</name>
    <dbReference type="NCBI Taxonomy" id="1034303"/>
    <lineage>
        <taxon>Eukaryota</taxon>
        <taxon>Fungi</taxon>
        <taxon>Dikarya</taxon>
        <taxon>Ascomycota</taxon>
        <taxon>Pezizomycotina</taxon>
        <taxon>Eurotiomycetes</taxon>
        <taxon>Eurotiomycetidae</taxon>
        <taxon>Eurotiales</taxon>
        <taxon>Aspergillaceae</taxon>
        <taxon>Aspergillus</taxon>
        <taxon>Aspergillus subgen. Circumdati</taxon>
    </lineage>
</organism>
<dbReference type="EMBL" id="ML741791">
    <property type="protein sequence ID" value="KAE8327576.1"/>
    <property type="molecule type" value="Genomic_DNA"/>
</dbReference>
<sequence length="134" mass="14677">MQGKYADLEVLNSTRLFANVLKWKVNPQLAIPVPTVRTELDAAFAHELPPTMNEEEWTRVPDIHTLTVSSGASRRESSAAVSCAMTTAGGRLGRGLPQHLYHRYLHSAGALRAQEDRLLAPSVFMADLVAALAR</sequence>
<dbReference type="AlphaFoldDB" id="A0A5N6X5J8"/>
<proteinExistence type="predicted"/>
<keyword evidence="2" id="KW-1185">Reference proteome</keyword>
<gene>
    <name evidence="1" type="ORF">BDV39DRAFT_204886</name>
</gene>
<evidence type="ECO:0000313" key="1">
    <source>
        <dbReference type="EMBL" id="KAE8327576.1"/>
    </source>
</evidence>
<name>A0A5N6X5J8_9EURO</name>
<protein>
    <submittedName>
        <fullName evidence="1">Uncharacterized protein</fullName>
    </submittedName>
</protein>
<reference evidence="2" key="1">
    <citation type="submission" date="2019-04" db="EMBL/GenBank/DDBJ databases">
        <title>Friends and foes A comparative genomics studyof 23 Aspergillus species from section Flavi.</title>
        <authorList>
            <consortium name="DOE Joint Genome Institute"/>
            <person name="Kjaerbolling I."/>
            <person name="Vesth T."/>
            <person name="Frisvad J.C."/>
            <person name="Nybo J.L."/>
            <person name="Theobald S."/>
            <person name="Kildgaard S."/>
            <person name="Isbrandt T."/>
            <person name="Kuo A."/>
            <person name="Sato A."/>
            <person name="Lyhne E.K."/>
            <person name="Kogle M.E."/>
            <person name="Wiebenga A."/>
            <person name="Kun R.S."/>
            <person name="Lubbers R.J."/>
            <person name="Makela M.R."/>
            <person name="Barry K."/>
            <person name="Chovatia M."/>
            <person name="Clum A."/>
            <person name="Daum C."/>
            <person name="Haridas S."/>
            <person name="He G."/>
            <person name="LaButti K."/>
            <person name="Lipzen A."/>
            <person name="Mondo S."/>
            <person name="Riley R."/>
            <person name="Salamov A."/>
            <person name="Simmons B.A."/>
            <person name="Magnuson J.K."/>
            <person name="Henrissat B."/>
            <person name="Mortensen U.H."/>
            <person name="Larsen T.O."/>
            <person name="Devries R.P."/>
            <person name="Grigoriev I.V."/>
            <person name="Machida M."/>
            <person name="Baker S.E."/>
            <person name="Andersen M.R."/>
        </authorList>
    </citation>
    <scope>NUCLEOTIDE SEQUENCE [LARGE SCALE GENOMIC DNA]</scope>
    <source>
        <strain evidence="2">CBS 130017</strain>
    </source>
</reference>
<accession>A0A5N6X5J8</accession>